<evidence type="ECO:0000259" key="2">
    <source>
        <dbReference type="PROSITE" id="PS51186"/>
    </source>
</evidence>
<name>A0A7K3T8M4_9BIFI</name>
<dbReference type="Gene3D" id="3.40.630.30">
    <property type="match status" value="1"/>
</dbReference>
<dbReference type="SUPFAM" id="SSF55729">
    <property type="entry name" value="Acyl-CoA N-acyltransferases (Nat)"/>
    <property type="match status" value="1"/>
</dbReference>
<dbReference type="Pfam" id="PF13527">
    <property type="entry name" value="Acetyltransf_9"/>
    <property type="match status" value="1"/>
</dbReference>
<evidence type="ECO:0000256" key="1">
    <source>
        <dbReference type="SAM" id="MobiDB-lite"/>
    </source>
</evidence>
<evidence type="ECO:0000313" key="3">
    <source>
        <dbReference type="EMBL" id="NEG70766.1"/>
    </source>
</evidence>
<dbReference type="PROSITE" id="PS51186">
    <property type="entry name" value="GNAT"/>
    <property type="match status" value="1"/>
</dbReference>
<keyword evidence="3" id="KW-0808">Transferase</keyword>
<dbReference type="GO" id="GO:0016747">
    <property type="term" value="F:acyltransferase activity, transferring groups other than amino-acyl groups"/>
    <property type="evidence" value="ECO:0007669"/>
    <property type="project" value="InterPro"/>
</dbReference>
<protein>
    <submittedName>
        <fullName evidence="3">GNAT family N-acetyltransferase</fullName>
    </submittedName>
</protein>
<organism evidence="3 4">
    <name type="scientific">Bifidobacterium ramosum</name>
    <dbReference type="NCBI Taxonomy" id="1798158"/>
    <lineage>
        <taxon>Bacteria</taxon>
        <taxon>Bacillati</taxon>
        <taxon>Actinomycetota</taxon>
        <taxon>Actinomycetes</taxon>
        <taxon>Bifidobacteriales</taxon>
        <taxon>Bifidobacteriaceae</taxon>
        <taxon>Bifidobacterium</taxon>
    </lineage>
</organism>
<dbReference type="EMBL" id="WHZX01000001">
    <property type="protein sequence ID" value="NEG70766.1"/>
    <property type="molecule type" value="Genomic_DNA"/>
</dbReference>
<feature type="region of interest" description="Disordered" evidence="1">
    <location>
        <begin position="75"/>
        <end position="113"/>
    </location>
</feature>
<dbReference type="AlphaFoldDB" id="A0A7K3T8M4"/>
<dbReference type="OrthoDB" id="8399956at2"/>
<dbReference type="InterPro" id="IPR000182">
    <property type="entry name" value="GNAT_dom"/>
</dbReference>
<dbReference type="CDD" id="cd04301">
    <property type="entry name" value="NAT_SF"/>
    <property type="match status" value="1"/>
</dbReference>
<evidence type="ECO:0000313" key="4">
    <source>
        <dbReference type="Proteomes" id="UP000469943"/>
    </source>
</evidence>
<comment type="caution">
    <text evidence="3">The sequence shown here is derived from an EMBL/GenBank/DDBJ whole genome shotgun (WGS) entry which is preliminary data.</text>
</comment>
<feature type="domain" description="N-acetyltransferase" evidence="2">
    <location>
        <begin position="152"/>
        <end position="305"/>
    </location>
</feature>
<gene>
    <name evidence="3" type="ORF">GFD24_00670</name>
</gene>
<dbReference type="Proteomes" id="UP000469943">
    <property type="component" value="Unassembled WGS sequence"/>
</dbReference>
<reference evidence="3 4" key="1">
    <citation type="submission" date="2019-10" db="EMBL/GenBank/DDBJ databases">
        <title>Bifidobacterium from non-human primates.</title>
        <authorList>
            <person name="Modesto M."/>
        </authorList>
    </citation>
    <scope>NUCLEOTIDE SEQUENCE [LARGE SCALE GENOMIC DNA]</scope>
    <source>
        <strain evidence="3 4">TREM</strain>
    </source>
</reference>
<proteinExistence type="predicted"/>
<accession>A0A7K3T8M4</accession>
<sequence length="532" mass="59102">MSVRRKDAGGVHSREFFVSQRTTSRFRYTNRLVVRFRYVPGYACAVRVCCAWRGIEEKYTSSHHVHLRGEAMPRYAGRQRTGRPPRCSRGGGDPVLRTQAPTRNVRTTRSRRRRAHPINHHLSRIISAPVISGRTRPVRTAAIPVAEGASMTIYRDMRPSELDDVIDLIDLSFGGMRPNGALSKTYGPEPNQPARHVVAEDETTGRLLAVAAMYPQTLSVAGHTLHAWFLGVVGVHPRHRGEGHMQGVVNLLQQEARDAGDVDLLVLWGLRHRYAYFGYTPFGYEYSYGMNGSDVKHALASVDADDVAFRPLFDEPGDVEIAQRLNDARTVHVERDGAYLDRTLAHLRSDALAAVRGGEVLGYLTRDRRNPSQVHEVALFDPRDAGAVMKAYWTSLQPRGLDSFDLRISPTDVGLNEQLSIFSEGASVENLTQCDILDYAAMIEAYLAAANESWGVEPGRFSAVLDGQPVTVTVADGAVHAERVADDDAPRLDKADAQTLLGGLCARYRRDLPHTPAGWFPLPVSWYWSDLN</sequence>
<dbReference type="InterPro" id="IPR016181">
    <property type="entry name" value="Acyl_CoA_acyltransferase"/>
</dbReference>